<keyword evidence="4" id="KW-1185">Reference proteome</keyword>
<keyword evidence="1" id="KW-0677">Repeat</keyword>
<dbReference type="Gene3D" id="3.30.70.2050">
    <property type="match status" value="1"/>
</dbReference>
<dbReference type="SUPFAM" id="SSF51126">
    <property type="entry name" value="Pectin lyase-like"/>
    <property type="match status" value="1"/>
</dbReference>
<evidence type="ECO:0000256" key="1">
    <source>
        <dbReference type="ARBA" id="ARBA00022737"/>
    </source>
</evidence>
<dbReference type="PANTHER" id="PTHR22990:SF15">
    <property type="entry name" value="F-BOX ONLY PROTEIN 10"/>
    <property type="match status" value="1"/>
</dbReference>
<dbReference type="InterPro" id="IPR012334">
    <property type="entry name" value="Pectin_lyas_fold"/>
</dbReference>
<proteinExistence type="predicted"/>
<dbReference type="SUPFAM" id="SSF160387">
    <property type="entry name" value="NosL/MerB-like"/>
    <property type="match status" value="1"/>
</dbReference>
<reference evidence="3 4" key="1">
    <citation type="journal article" date="2009" name="Stand. Genomic Sci.">
        <title>Complete genome sequence of Halorhabdus utahensis type strain (AX-2).</title>
        <authorList>
            <person name="Anderson I."/>
            <person name="Tindall B.J."/>
            <person name="Pomrenke H."/>
            <person name="Goker M."/>
            <person name="Lapidus A."/>
            <person name="Nolan M."/>
            <person name="Copeland A."/>
            <person name="Glavina Del Rio T."/>
            <person name="Chen F."/>
            <person name="Tice H."/>
            <person name="Cheng J.F."/>
            <person name="Lucas S."/>
            <person name="Chertkov O."/>
            <person name="Bruce D."/>
            <person name="Brettin T."/>
            <person name="Detter J.C."/>
            <person name="Han C."/>
            <person name="Goodwin L."/>
            <person name="Land M."/>
            <person name="Hauser L."/>
            <person name="Chang Y.J."/>
            <person name="Jeffries C.D."/>
            <person name="Pitluck S."/>
            <person name="Pati A."/>
            <person name="Mavromatis K."/>
            <person name="Ivanova N."/>
            <person name="Ovchinnikova G."/>
            <person name="Chen A."/>
            <person name="Palaniappan K."/>
            <person name="Chain P."/>
            <person name="Rohde M."/>
            <person name="Bristow J."/>
            <person name="Eisen J.A."/>
            <person name="Markowitz V."/>
            <person name="Hugenholtz P."/>
            <person name="Kyrpides N.C."/>
            <person name="Klenk H.P."/>
        </authorList>
    </citation>
    <scope>NUCLEOTIDE SEQUENCE [LARGE SCALE GENOMIC DNA]</scope>
    <source>
        <strain evidence="4">DSM 12940 / JCM 11049 / AX-2</strain>
    </source>
</reference>
<organism evidence="3 4">
    <name type="scientific">Halorhabdus utahensis (strain DSM 12940 / JCM 11049 / AX-2)</name>
    <dbReference type="NCBI Taxonomy" id="519442"/>
    <lineage>
        <taxon>Archaea</taxon>
        <taxon>Methanobacteriati</taxon>
        <taxon>Methanobacteriota</taxon>
        <taxon>Stenosarchaea group</taxon>
        <taxon>Halobacteria</taxon>
        <taxon>Halobacteriales</taxon>
        <taxon>Haloarculaceae</taxon>
        <taxon>Halorhabdus</taxon>
    </lineage>
</organism>
<evidence type="ECO:0000259" key="2">
    <source>
        <dbReference type="Pfam" id="PF05048"/>
    </source>
</evidence>
<gene>
    <name evidence="3" type="ordered locus">Huta_2966</name>
</gene>
<dbReference type="GeneID" id="8385275"/>
<dbReference type="InterPro" id="IPR008719">
    <property type="entry name" value="N2O_reductase_NosL"/>
</dbReference>
<name>C7NSL1_HALUD</name>
<dbReference type="eggNOG" id="arCOG02519">
    <property type="taxonomic scope" value="Archaea"/>
</dbReference>
<dbReference type="STRING" id="519442.Huta_2966"/>
<evidence type="ECO:0000313" key="4">
    <source>
        <dbReference type="Proteomes" id="UP000002071"/>
    </source>
</evidence>
<dbReference type="KEGG" id="hut:Huta_2966"/>
<protein>
    <submittedName>
        <fullName evidence="3">Copper-binding protein</fullName>
    </submittedName>
</protein>
<dbReference type="Gene3D" id="2.160.20.10">
    <property type="entry name" value="Single-stranded right-handed beta-helix, Pectin lyase-like"/>
    <property type="match status" value="1"/>
</dbReference>
<dbReference type="InterPro" id="IPR006626">
    <property type="entry name" value="PbH1"/>
</dbReference>
<evidence type="ECO:0000313" key="3">
    <source>
        <dbReference type="EMBL" id="ACV13127.1"/>
    </source>
</evidence>
<dbReference type="Pfam" id="PF05048">
    <property type="entry name" value="NosD"/>
    <property type="match status" value="1"/>
</dbReference>
<dbReference type="HOGENOM" id="CLU_426783_0_0_2"/>
<dbReference type="RefSeq" id="WP_015790689.1">
    <property type="nucleotide sequence ID" value="NC_013158.1"/>
</dbReference>
<dbReference type="EMBL" id="CP001687">
    <property type="protein sequence ID" value="ACV13127.1"/>
    <property type="molecule type" value="Genomic_DNA"/>
</dbReference>
<dbReference type="InterPro" id="IPR051550">
    <property type="entry name" value="SCF-Subunits/Alg-Epimerases"/>
</dbReference>
<accession>C7NSL1</accession>
<dbReference type="InterPro" id="IPR007742">
    <property type="entry name" value="NosD_dom"/>
</dbReference>
<dbReference type="Pfam" id="PF05573">
    <property type="entry name" value="NosL"/>
    <property type="match status" value="1"/>
</dbReference>
<dbReference type="PANTHER" id="PTHR22990">
    <property type="entry name" value="F-BOX ONLY PROTEIN"/>
    <property type="match status" value="1"/>
</dbReference>
<dbReference type="AlphaFoldDB" id="C7NSL1"/>
<feature type="domain" description="Periplasmic copper-binding protein NosD beta helix" evidence="2">
    <location>
        <begin position="381"/>
        <end position="544"/>
    </location>
</feature>
<dbReference type="Proteomes" id="UP000002071">
    <property type="component" value="Chromosome"/>
</dbReference>
<dbReference type="InterPro" id="IPR011050">
    <property type="entry name" value="Pectin_lyase_fold/virulence"/>
</dbReference>
<dbReference type="OrthoDB" id="29186at2157"/>
<dbReference type="SMART" id="SM00710">
    <property type="entry name" value="PbH1"/>
    <property type="match status" value="6"/>
</dbReference>
<sequence length="633" mass="66392">MRVTLVLAGLAVVLAGASLAFAADPGASASAEPVPFSDTLTTGLAGVDVQQAYAAGHEIPRVEVFYSHYQYVVGYYGVASAVTAVDREETTRQFGRPIGIYVSDYSGAGPRLTDEGYLTVTSDPAVGWTRASEASFVVGSGARTPGSPAVVPFSDAADASDFAERYGGAVREWGALEPREDEPRASWLREAASDRKAWADRTVQDRRPLLDRPVSITVGGDVPTLAAAIEAAPPNTTVRLPPGTYDGNVTIGKPLTVQGAGERTHVVGDNGTVLRVTAPRVGLADLSISGVGKSNTGTPANASETADDWDESIRTTYGYGDAGVVFDGANRSLVSRVTIQTPASGAIVRDSDGVVVENLSIDGTADWQDGFMGVLAMDSRIVVQHSTFTGGRDAVYTHHADGLVVRDNRMTGMRFAVHEMYTSETLVANNTARDTDIGIVVMTRPRSNVIIENRVSASDVGISVGGSSSLAANNTLVANRYGMDLGAQRSTFAHNVLVGNEVGLRTGTIVPTNRVTDNDLVDNDRYVDTGRGPVRVWTGNHWGTLPGRDTDADGRIDRAFRPTGPVDSVVGRSDGAATLATSPAVTMLRQFQAAVPGLRSANVIDDEPRTDPVHPDRVAAAQNATAAGAGVSP</sequence>